<evidence type="ECO:0000256" key="4">
    <source>
        <dbReference type="PROSITE-ProRule" id="PRU00335"/>
    </source>
</evidence>
<evidence type="ECO:0000256" key="2">
    <source>
        <dbReference type="ARBA" id="ARBA00023125"/>
    </source>
</evidence>
<dbReference type="RefSeq" id="WP_109744574.1">
    <property type="nucleotide sequence ID" value="NZ_QGGO01000026.1"/>
</dbReference>
<evidence type="ECO:0000259" key="5">
    <source>
        <dbReference type="PROSITE" id="PS50977"/>
    </source>
</evidence>
<keyword evidence="1" id="KW-0805">Transcription regulation</keyword>
<dbReference type="Pfam" id="PF16925">
    <property type="entry name" value="TetR_C_13"/>
    <property type="match status" value="1"/>
</dbReference>
<keyword evidence="2 4" id="KW-0238">DNA-binding</keyword>
<dbReference type="Gene3D" id="1.10.10.60">
    <property type="entry name" value="Homeodomain-like"/>
    <property type="match status" value="1"/>
</dbReference>
<proteinExistence type="predicted"/>
<organism evidence="6 7">
    <name type="scientific">Arcicella aurantiaca</name>
    <dbReference type="NCBI Taxonomy" id="591202"/>
    <lineage>
        <taxon>Bacteria</taxon>
        <taxon>Pseudomonadati</taxon>
        <taxon>Bacteroidota</taxon>
        <taxon>Cytophagia</taxon>
        <taxon>Cytophagales</taxon>
        <taxon>Flectobacillaceae</taxon>
        <taxon>Arcicella</taxon>
    </lineage>
</organism>
<evidence type="ECO:0000313" key="7">
    <source>
        <dbReference type="Proteomes" id="UP000245489"/>
    </source>
</evidence>
<dbReference type="InterPro" id="IPR036271">
    <property type="entry name" value="Tet_transcr_reg_TetR-rel_C_sf"/>
</dbReference>
<dbReference type="OrthoDB" id="9795242at2"/>
<evidence type="ECO:0000256" key="1">
    <source>
        <dbReference type="ARBA" id="ARBA00023015"/>
    </source>
</evidence>
<evidence type="ECO:0000256" key="3">
    <source>
        <dbReference type="ARBA" id="ARBA00023163"/>
    </source>
</evidence>
<dbReference type="AlphaFoldDB" id="A0A316DU46"/>
<dbReference type="InterPro" id="IPR001647">
    <property type="entry name" value="HTH_TetR"/>
</dbReference>
<dbReference type="SUPFAM" id="SSF46689">
    <property type="entry name" value="Homeodomain-like"/>
    <property type="match status" value="1"/>
</dbReference>
<dbReference type="Gene3D" id="1.10.357.10">
    <property type="entry name" value="Tetracycline Repressor, domain 2"/>
    <property type="match status" value="1"/>
</dbReference>
<feature type="domain" description="HTH tetR-type" evidence="5">
    <location>
        <begin position="6"/>
        <end position="66"/>
    </location>
</feature>
<dbReference type="SUPFAM" id="SSF48498">
    <property type="entry name" value="Tetracyclin repressor-like, C-terminal domain"/>
    <property type="match status" value="1"/>
</dbReference>
<dbReference type="InterPro" id="IPR009057">
    <property type="entry name" value="Homeodomain-like_sf"/>
</dbReference>
<keyword evidence="3" id="KW-0804">Transcription</keyword>
<reference evidence="6 7" key="1">
    <citation type="submission" date="2018-05" db="EMBL/GenBank/DDBJ databases">
        <title>Genomic Encyclopedia of Archaeal and Bacterial Type Strains, Phase II (KMG-II): from individual species to whole genera.</title>
        <authorList>
            <person name="Goeker M."/>
        </authorList>
    </citation>
    <scope>NUCLEOTIDE SEQUENCE [LARGE SCALE GENOMIC DNA]</scope>
    <source>
        <strain evidence="6 7">DSM 22214</strain>
    </source>
</reference>
<dbReference type="PANTHER" id="PTHR47506">
    <property type="entry name" value="TRANSCRIPTIONAL REGULATORY PROTEIN"/>
    <property type="match status" value="1"/>
</dbReference>
<dbReference type="Pfam" id="PF00440">
    <property type="entry name" value="TetR_N"/>
    <property type="match status" value="1"/>
</dbReference>
<dbReference type="PRINTS" id="PR00455">
    <property type="entry name" value="HTHTETR"/>
</dbReference>
<dbReference type="EMBL" id="QGGO01000026">
    <property type="protein sequence ID" value="PWK20093.1"/>
    <property type="molecule type" value="Genomic_DNA"/>
</dbReference>
<feature type="DNA-binding region" description="H-T-H motif" evidence="4">
    <location>
        <begin position="29"/>
        <end position="48"/>
    </location>
</feature>
<dbReference type="PROSITE" id="PS50977">
    <property type="entry name" value="HTH_TETR_2"/>
    <property type="match status" value="1"/>
</dbReference>
<protein>
    <submittedName>
        <fullName evidence="6">TetR family transcriptional regulator</fullName>
    </submittedName>
</protein>
<dbReference type="InterPro" id="IPR011075">
    <property type="entry name" value="TetR_C"/>
</dbReference>
<sequence length="194" mass="21935">MARTKVFDEEEVLDKAMNLFWLKGYNATSAQDLVEGLGISRSSLYDTYGDKHSLFVRTLKKYRRERIDNVIAEATVAEDVEVYIRKAFEVVKNESLQENYARGCFMVNSAVELAPFDDEVAAIANSIMVDIEEAICTAIQRGQDKGIFTMQHSARALARFIMNSFNGLRVTIKIDSGKKVFDDIVNICLSTLKR</sequence>
<keyword evidence="7" id="KW-1185">Reference proteome</keyword>
<dbReference type="GO" id="GO:0003677">
    <property type="term" value="F:DNA binding"/>
    <property type="evidence" value="ECO:0007669"/>
    <property type="project" value="UniProtKB-UniRule"/>
</dbReference>
<dbReference type="Proteomes" id="UP000245489">
    <property type="component" value="Unassembled WGS sequence"/>
</dbReference>
<comment type="caution">
    <text evidence="6">The sequence shown here is derived from an EMBL/GenBank/DDBJ whole genome shotgun (WGS) entry which is preliminary data.</text>
</comment>
<gene>
    <name evidence="6" type="ORF">LV89_03903</name>
</gene>
<accession>A0A316DU46</accession>
<evidence type="ECO:0000313" key="6">
    <source>
        <dbReference type="EMBL" id="PWK20093.1"/>
    </source>
</evidence>
<dbReference type="PANTHER" id="PTHR47506:SF1">
    <property type="entry name" value="HTH-TYPE TRANSCRIPTIONAL REGULATOR YJDC"/>
    <property type="match status" value="1"/>
</dbReference>
<name>A0A316DU46_9BACT</name>